<comment type="caution">
    <text evidence="1">The sequence shown here is derived from an EMBL/GenBank/DDBJ whole genome shotgun (WGS) entry which is preliminary data.</text>
</comment>
<evidence type="ECO:0000313" key="1">
    <source>
        <dbReference type="EMBL" id="KAH0738604.1"/>
    </source>
</evidence>
<protein>
    <recommendedName>
        <fullName evidence="3">DOG1 domain-containing protein</fullName>
    </recommendedName>
</protein>
<name>A0ABQ7TX16_SOLTU</name>
<reference evidence="1 2" key="1">
    <citation type="journal article" date="2021" name="bioRxiv">
        <title>Chromosome-scale and haplotype-resolved genome assembly of a tetraploid potato cultivar.</title>
        <authorList>
            <person name="Sun H."/>
            <person name="Jiao W.-B."/>
            <person name="Krause K."/>
            <person name="Campoy J.A."/>
            <person name="Goel M."/>
            <person name="Folz-Donahue K."/>
            <person name="Kukat C."/>
            <person name="Huettel B."/>
            <person name="Schneeberger K."/>
        </authorList>
    </citation>
    <scope>NUCLEOTIDE SEQUENCE [LARGE SCALE GENOMIC DNA]</scope>
    <source>
        <strain evidence="1">SolTubOtavaFocal</strain>
        <tissue evidence="1">Leaves</tissue>
    </source>
</reference>
<gene>
    <name evidence="1" type="ORF">KY290_037309</name>
</gene>
<dbReference type="EMBL" id="JAIVGD010000028">
    <property type="protein sequence ID" value="KAH0738604.1"/>
    <property type="molecule type" value="Genomic_DNA"/>
</dbReference>
<evidence type="ECO:0000313" key="2">
    <source>
        <dbReference type="Proteomes" id="UP000826656"/>
    </source>
</evidence>
<proteinExistence type="predicted"/>
<dbReference type="PANTHER" id="PTHR45693:SF69">
    <property type="entry name" value="BZIP TRANSCRIPTION FACTOR"/>
    <property type="match status" value="1"/>
</dbReference>
<evidence type="ECO:0008006" key="3">
    <source>
        <dbReference type="Google" id="ProtNLM"/>
    </source>
</evidence>
<organism evidence="1 2">
    <name type="scientific">Solanum tuberosum</name>
    <name type="common">Potato</name>
    <dbReference type="NCBI Taxonomy" id="4113"/>
    <lineage>
        <taxon>Eukaryota</taxon>
        <taxon>Viridiplantae</taxon>
        <taxon>Streptophyta</taxon>
        <taxon>Embryophyta</taxon>
        <taxon>Tracheophyta</taxon>
        <taxon>Spermatophyta</taxon>
        <taxon>Magnoliopsida</taxon>
        <taxon>eudicotyledons</taxon>
        <taxon>Gunneridae</taxon>
        <taxon>Pentapetalae</taxon>
        <taxon>asterids</taxon>
        <taxon>lamiids</taxon>
        <taxon>Solanales</taxon>
        <taxon>Solanaceae</taxon>
        <taxon>Solanoideae</taxon>
        <taxon>Solaneae</taxon>
        <taxon>Solanum</taxon>
    </lineage>
</organism>
<dbReference type="Proteomes" id="UP000826656">
    <property type="component" value="Unassembled WGS sequence"/>
</dbReference>
<accession>A0ABQ7TX16</accession>
<keyword evidence="2" id="KW-1185">Reference proteome</keyword>
<dbReference type="PANTHER" id="PTHR45693">
    <property type="entry name" value="TRANSCRIPTION FACTOR TGA9"/>
    <property type="match status" value="1"/>
</dbReference>
<sequence length="156" mass="17946">MRDAFGEGKGRIQVMRGLRREREGKLKFLLRIELLLTLGLVKLGTTEGEEEMFYGSTTHCFKADSYLVMIVYINFLWNILGISSKSIHGFTGSVEPMLQGRTIHMCERADNLRQQTLQQMHHILTTRQSARALLAITDYFSRLRALSSLWLARPLE</sequence>